<dbReference type="InterPro" id="IPR016166">
    <property type="entry name" value="FAD-bd_PCMH"/>
</dbReference>
<sequence>MDPVGAAPLLCTPFRTSSVGPSMKPAAFDYHAPATLDQALDLLRNHGEEARILAGGQSLVPTMAFRMARPSVLVDINRISALAYTKAEGNSLRIGALARHAWFETPVAAGPVGALLAQVAHSIAHAPIRQRGTFCGSLAHADPASEWCATVLALGGTLLLAGPDGRREIAAADWFQGVFTTAIEPGEMLAEVRLPLLDPGWRCGFAEFSRRAGDFALTMAVVAIRIEDGGMREVRIALGGIGGRPELASRAAALLIGQPPSAAIAREAAACAAADCDPQDDIHAPADYRRDLVRSMVRRALTQAFAA</sequence>
<dbReference type="InterPro" id="IPR002346">
    <property type="entry name" value="Mopterin_DH_FAD-bd"/>
</dbReference>
<keyword evidence="2" id="KW-0274">FAD</keyword>
<accession>A0A917KMN8</accession>
<evidence type="ECO:0000313" key="6">
    <source>
        <dbReference type="Proteomes" id="UP000661507"/>
    </source>
</evidence>
<gene>
    <name evidence="5" type="ORF">GCM10011320_26650</name>
</gene>
<dbReference type="Gene3D" id="3.30.43.10">
    <property type="entry name" value="Uridine Diphospho-n-acetylenolpyruvylglucosamine Reductase, domain 2"/>
    <property type="match status" value="1"/>
</dbReference>
<evidence type="ECO:0000259" key="4">
    <source>
        <dbReference type="PROSITE" id="PS51387"/>
    </source>
</evidence>
<dbReference type="Gene3D" id="3.30.390.50">
    <property type="entry name" value="CO dehydrogenase flavoprotein, C-terminal domain"/>
    <property type="match status" value="1"/>
</dbReference>
<dbReference type="SUPFAM" id="SSF55447">
    <property type="entry name" value="CO dehydrogenase flavoprotein C-terminal domain-like"/>
    <property type="match status" value="1"/>
</dbReference>
<dbReference type="AlphaFoldDB" id="A0A917KMN8"/>
<evidence type="ECO:0000256" key="3">
    <source>
        <dbReference type="ARBA" id="ARBA00023002"/>
    </source>
</evidence>
<proteinExistence type="predicted"/>
<keyword evidence="3" id="KW-0560">Oxidoreductase</keyword>
<dbReference type="Pfam" id="PF03450">
    <property type="entry name" value="CO_deh_flav_C"/>
    <property type="match status" value="1"/>
</dbReference>
<dbReference type="InterPro" id="IPR036683">
    <property type="entry name" value="CO_DH_flav_C_dom_sf"/>
</dbReference>
<reference evidence="5" key="1">
    <citation type="journal article" date="2014" name="Int. J. Syst. Evol. Microbiol.">
        <title>Complete genome sequence of Corynebacterium casei LMG S-19264T (=DSM 44701T), isolated from a smear-ripened cheese.</title>
        <authorList>
            <consortium name="US DOE Joint Genome Institute (JGI-PGF)"/>
            <person name="Walter F."/>
            <person name="Albersmeier A."/>
            <person name="Kalinowski J."/>
            <person name="Ruckert C."/>
        </authorList>
    </citation>
    <scope>NUCLEOTIDE SEQUENCE</scope>
    <source>
        <strain evidence="5">CGMCC 1.3617</strain>
    </source>
</reference>
<dbReference type="InterPro" id="IPR051312">
    <property type="entry name" value="Diverse_Substr_Oxidored"/>
</dbReference>
<dbReference type="InterPro" id="IPR016169">
    <property type="entry name" value="FAD-bd_PCMH_sub2"/>
</dbReference>
<dbReference type="PROSITE" id="PS51387">
    <property type="entry name" value="FAD_PCMH"/>
    <property type="match status" value="1"/>
</dbReference>
<dbReference type="Proteomes" id="UP000661507">
    <property type="component" value="Unassembled WGS sequence"/>
</dbReference>
<keyword evidence="1" id="KW-0285">Flavoprotein</keyword>
<organism evidence="5 6">
    <name type="scientific">Neoroseomonas lacus</name>
    <dbReference type="NCBI Taxonomy" id="287609"/>
    <lineage>
        <taxon>Bacteria</taxon>
        <taxon>Pseudomonadati</taxon>
        <taxon>Pseudomonadota</taxon>
        <taxon>Alphaproteobacteria</taxon>
        <taxon>Acetobacterales</taxon>
        <taxon>Acetobacteraceae</taxon>
        <taxon>Neoroseomonas</taxon>
    </lineage>
</organism>
<name>A0A917KMN8_9PROT</name>
<dbReference type="EMBL" id="BMKW01000006">
    <property type="protein sequence ID" value="GGJ18030.1"/>
    <property type="molecule type" value="Genomic_DNA"/>
</dbReference>
<dbReference type="GO" id="GO:0016491">
    <property type="term" value="F:oxidoreductase activity"/>
    <property type="evidence" value="ECO:0007669"/>
    <property type="project" value="UniProtKB-KW"/>
</dbReference>
<evidence type="ECO:0000313" key="5">
    <source>
        <dbReference type="EMBL" id="GGJ18030.1"/>
    </source>
</evidence>
<feature type="domain" description="FAD-binding PCMH-type" evidence="4">
    <location>
        <begin position="23"/>
        <end position="199"/>
    </location>
</feature>
<dbReference type="PANTHER" id="PTHR42659:SF2">
    <property type="entry name" value="XANTHINE DEHYDROGENASE SUBUNIT C-RELATED"/>
    <property type="match status" value="1"/>
</dbReference>
<dbReference type="PANTHER" id="PTHR42659">
    <property type="entry name" value="XANTHINE DEHYDROGENASE SUBUNIT C-RELATED"/>
    <property type="match status" value="1"/>
</dbReference>
<protein>
    <submittedName>
        <fullName evidence="5">Carbon monoxide dehydrogenase</fullName>
    </submittedName>
</protein>
<evidence type="ECO:0000256" key="1">
    <source>
        <dbReference type="ARBA" id="ARBA00022630"/>
    </source>
</evidence>
<dbReference type="InterPro" id="IPR036318">
    <property type="entry name" value="FAD-bd_PCMH-like_sf"/>
</dbReference>
<dbReference type="Gene3D" id="3.30.465.10">
    <property type="match status" value="1"/>
</dbReference>
<dbReference type="SUPFAM" id="SSF56176">
    <property type="entry name" value="FAD-binding/transporter-associated domain-like"/>
    <property type="match status" value="1"/>
</dbReference>
<dbReference type="SMART" id="SM01092">
    <property type="entry name" value="CO_deh_flav_C"/>
    <property type="match status" value="1"/>
</dbReference>
<dbReference type="Pfam" id="PF00941">
    <property type="entry name" value="FAD_binding_5"/>
    <property type="match status" value="1"/>
</dbReference>
<dbReference type="InterPro" id="IPR016167">
    <property type="entry name" value="FAD-bd_PCMH_sub1"/>
</dbReference>
<comment type="caution">
    <text evidence="5">The sequence shown here is derived from an EMBL/GenBank/DDBJ whole genome shotgun (WGS) entry which is preliminary data.</text>
</comment>
<dbReference type="GO" id="GO:0071949">
    <property type="term" value="F:FAD binding"/>
    <property type="evidence" value="ECO:0007669"/>
    <property type="project" value="InterPro"/>
</dbReference>
<dbReference type="InterPro" id="IPR005107">
    <property type="entry name" value="CO_DH_flav_C"/>
</dbReference>
<reference evidence="5" key="2">
    <citation type="submission" date="2020-09" db="EMBL/GenBank/DDBJ databases">
        <authorList>
            <person name="Sun Q."/>
            <person name="Zhou Y."/>
        </authorList>
    </citation>
    <scope>NUCLEOTIDE SEQUENCE</scope>
    <source>
        <strain evidence="5">CGMCC 1.3617</strain>
    </source>
</reference>
<keyword evidence="6" id="KW-1185">Reference proteome</keyword>
<evidence type="ECO:0000256" key="2">
    <source>
        <dbReference type="ARBA" id="ARBA00022827"/>
    </source>
</evidence>